<comment type="caution">
    <text evidence="14">The sequence shown here is derived from an EMBL/GenBank/DDBJ whole genome shotgun (WGS) entry which is preliminary data.</text>
</comment>
<proteinExistence type="predicted"/>
<dbReference type="GO" id="GO:0005634">
    <property type="term" value="C:nucleus"/>
    <property type="evidence" value="ECO:0007669"/>
    <property type="project" value="UniProtKB-SubCell"/>
</dbReference>
<keyword evidence="15" id="KW-1185">Reference proteome</keyword>
<accession>A0A2B4SWC2</accession>
<keyword evidence="7 11" id="KW-0238">DNA-binding</keyword>
<keyword evidence="5" id="KW-0832">Ubl conjugation</keyword>
<evidence type="ECO:0000256" key="12">
    <source>
        <dbReference type="SAM" id="MobiDB-lite"/>
    </source>
</evidence>
<feature type="region of interest" description="Disordered" evidence="12">
    <location>
        <begin position="45"/>
        <end position="89"/>
    </location>
</feature>
<dbReference type="Gene3D" id="1.10.10.10">
    <property type="entry name" value="Winged helix-like DNA-binding domain superfamily/Winged helix DNA-binding domain"/>
    <property type="match status" value="1"/>
</dbReference>
<dbReference type="FunFam" id="1.10.10.10:FF:000016">
    <property type="entry name" value="Forkhead box protein I1"/>
    <property type="match status" value="1"/>
</dbReference>
<dbReference type="OrthoDB" id="5402974at2759"/>
<dbReference type="InterPro" id="IPR050211">
    <property type="entry name" value="FOX_domain-containing"/>
</dbReference>
<evidence type="ECO:0000256" key="8">
    <source>
        <dbReference type="ARBA" id="ARBA00023163"/>
    </source>
</evidence>
<feature type="domain" description="Fork-head" evidence="13">
    <location>
        <begin position="91"/>
        <end position="185"/>
    </location>
</feature>
<evidence type="ECO:0000259" key="13">
    <source>
        <dbReference type="PROSITE" id="PS50039"/>
    </source>
</evidence>
<dbReference type="PROSITE" id="PS00657">
    <property type="entry name" value="FORK_HEAD_1"/>
    <property type="match status" value="1"/>
</dbReference>
<keyword evidence="9 11" id="KW-0539">Nucleus</keyword>
<dbReference type="GO" id="GO:0030154">
    <property type="term" value="P:cell differentiation"/>
    <property type="evidence" value="ECO:0007669"/>
    <property type="project" value="UniProtKB-KW"/>
</dbReference>
<evidence type="ECO:0000256" key="4">
    <source>
        <dbReference type="ARBA" id="ARBA00022782"/>
    </source>
</evidence>
<evidence type="ECO:0000256" key="6">
    <source>
        <dbReference type="ARBA" id="ARBA00023015"/>
    </source>
</evidence>
<dbReference type="InterPro" id="IPR036388">
    <property type="entry name" value="WH-like_DNA-bd_sf"/>
</dbReference>
<feature type="compositionally biased region" description="Basic and acidic residues" evidence="12">
    <location>
        <begin position="51"/>
        <end position="89"/>
    </location>
</feature>
<dbReference type="PROSITE" id="PS00658">
    <property type="entry name" value="FORK_HEAD_2"/>
    <property type="match status" value="1"/>
</dbReference>
<dbReference type="PANTHER" id="PTHR11829">
    <property type="entry name" value="FORKHEAD BOX PROTEIN"/>
    <property type="match status" value="1"/>
</dbReference>
<dbReference type="SUPFAM" id="SSF46785">
    <property type="entry name" value="Winged helix' DNA-binding domain"/>
    <property type="match status" value="1"/>
</dbReference>
<dbReference type="Pfam" id="PF00250">
    <property type="entry name" value="Forkhead"/>
    <property type="match status" value="1"/>
</dbReference>
<dbReference type="InterPro" id="IPR047515">
    <property type="entry name" value="FH_FOXL2"/>
</dbReference>
<evidence type="ECO:0000256" key="5">
    <source>
        <dbReference type="ARBA" id="ARBA00022843"/>
    </source>
</evidence>
<sequence>MLNALEAKCLFVRHFCLPSRRRSTNPGELLGTASNTSELTLSNTSKMASSNHDHQLSSYEPELKKDDSDSSPVESEKSESKEASSKDPNVKPPYSYVALIAMAIRESSEKRLTLNGIYQYIISKFPFYEKNKKGWQNSIRHNLSLNECFIKVPREGGGERKGNYWTLDPACEDMFEKGNYRRRRRMKRPYRQPTLQHTNGMLTDPRAAAYGNFIAPKWSAYNPVQSVPTAGGNWRTAQPAGPLSYPCNPQSSRVPPGYAVAPYMNMGSTVGVPVSSYTGTQYSTQIQNPVNNQCGYGAVAMPSVGCRRQTDHTAAVHGHHFTNPYWNPPDKHTFDAQPRS</sequence>
<dbReference type="GO" id="GO:0000978">
    <property type="term" value="F:RNA polymerase II cis-regulatory region sequence-specific DNA binding"/>
    <property type="evidence" value="ECO:0007669"/>
    <property type="project" value="TreeGrafter"/>
</dbReference>
<evidence type="ECO:0000256" key="1">
    <source>
        <dbReference type="ARBA" id="ARBA00004123"/>
    </source>
</evidence>
<dbReference type="PROSITE" id="PS50039">
    <property type="entry name" value="FORK_HEAD_3"/>
    <property type="match status" value="1"/>
</dbReference>
<organism evidence="14 15">
    <name type="scientific">Stylophora pistillata</name>
    <name type="common">Smooth cauliflower coral</name>
    <dbReference type="NCBI Taxonomy" id="50429"/>
    <lineage>
        <taxon>Eukaryota</taxon>
        <taxon>Metazoa</taxon>
        <taxon>Cnidaria</taxon>
        <taxon>Anthozoa</taxon>
        <taxon>Hexacorallia</taxon>
        <taxon>Scleractinia</taxon>
        <taxon>Astrocoeniina</taxon>
        <taxon>Pocilloporidae</taxon>
        <taxon>Stylophora</taxon>
    </lineage>
</organism>
<dbReference type="GO" id="GO:0009653">
    <property type="term" value="P:anatomical structure morphogenesis"/>
    <property type="evidence" value="ECO:0007669"/>
    <property type="project" value="TreeGrafter"/>
</dbReference>
<dbReference type="InterPro" id="IPR030456">
    <property type="entry name" value="TF_fork_head_CS_2"/>
</dbReference>
<dbReference type="PRINTS" id="PR00053">
    <property type="entry name" value="FORKHEAD"/>
</dbReference>
<name>A0A2B4SWC2_STYPI</name>
<keyword evidence="3" id="KW-0597">Phosphoprotein</keyword>
<evidence type="ECO:0000256" key="9">
    <source>
        <dbReference type="ARBA" id="ARBA00023242"/>
    </source>
</evidence>
<keyword evidence="8" id="KW-0804">Transcription</keyword>
<evidence type="ECO:0000256" key="7">
    <source>
        <dbReference type="ARBA" id="ARBA00023125"/>
    </source>
</evidence>
<dbReference type="STRING" id="50429.A0A2B4SWC2"/>
<dbReference type="InterPro" id="IPR018122">
    <property type="entry name" value="TF_fork_head_CS_1"/>
</dbReference>
<dbReference type="GO" id="GO:0000981">
    <property type="term" value="F:DNA-binding transcription factor activity, RNA polymerase II-specific"/>
    <property type="evidence" value="ECO:0007669"/>
    <property type="project" value="TreeGrafter"/>
</dbReference>
<dbReference type="CDD" id="cd20028">
    <property type="entry name" value="FH_FOXL2"/>
    <property type="match status" value="1"/>
</dbReference>
<keyword evidence="6" id="KW-0805">Transcription regulation</keyword>
<evidence type="ECO:0000313" key="14">
    <source>
        <dbReference type="EMBL" id="PFX32838.1"/>
    </source>
</evidence>
<evidence type="ECO:0000256" key="11">
    <source>
        <dbReference type="PROSITE-ProRule" id="PRU00089"/>
    </source>
</evidence>
<dbReference type="SMART" id="SM00339">
    <property type="entry name" value="FH"/>
    <property type="match status" value="1"/>
</dbReference>
<dbReference type="AlphaFoldDB" id="A0A2B4SWC2"/>
<keyword evidence="4" id="KW-0221">Differentiation</keyword>
<evidence type="ECO:0000256" key="3">
    <source>
        <dbReference type="ARBA" id="ARBA00022553"/>
    </source>
</evidence>
<dbReference type="EMBL" id="LSMT01000018">
    <property type="protein sequence ID" value="PFX32838.1"/>
    <property type="molecule type" value="Genomic_DNA"/>
</dbReference>
<dbReference type="Proteomes" id="UP000225706">
    <property type="component" value="Unassembled WGS sequence"/>
</dbReference>
<evidence type="ECO:0000256" key="2">
    <source>
        <dbReference type="ARBA" id="ARBA00022499"/>
    </source>
</evidence>
<feature type="DNA-binding region" description="Fork-head" evidence="11">
    <location>
        <begin position="91"/>
        <end position="185"/>
    </location>
</feature>
<reference evidence="15" key="1">
    <citation type="journal article" date="2017" name="bioRxiv">
        <title>Comparative analysis of the genomes of Stylophora pistillata and Acropora digitifera provides evidence for extensive differences between species of corals.</title>
        <authorList>
            <person name="Voolstra C.R."/>
            <person name="Li Y."/>
            <person name="Liew Y.J."/>
            <person name="Baumgarten S."/>
            <person name="Zoccola D."/>
            <person name="Flot J.-F."/>
            <person name="Tambutte S."/>
            <person name="Allemand D."/>
            <person name="Aranda M."/>
        </authorList>
    </citation>
    <scope>NUCLEOTIDE SEQUENCE [LARGE SCALE GENOMIC DNA]</scope>
</reference>
<protein>
    <recommendedName>
        <fullName evidence="10">Forkhead box protein L2</fullName>
    </recommendedName>
</protein>
<evidence type="ECO:0000256" key="10">
    <source>
        <dbReference type="ARBA" id="ARBA00034872"/>
    </source>
</evidence>
<evidence type="ECO:0000313" key="15">
    <source>
        <dbReference type="Proteomes" id="UP000225706"/>
    </source>
</evidence>
<keyword evidence="2" id="KW-1017">Isopeptide bond</keyword>
<gene>
    <name evidence="14" type="primary">Foxl2</name>
    <name evidence="14" type="ORF">AWC38_SpisGene2326</name>
</gene>
<dbReference type="InterPro" id="IPR001766">
    <property type="entry name" value="Fork_head_dom"/>
</dbReference>
<comment type="subcellular location">
    <subcellularLocation>
        <location evidence="1 11">Nucleus</location>
    </subcellularLocation>
</comment>
<dbReference type="InterPro" id="IPR036390">
    <property type="entry name" value="WH_DNA-bd_sf"/>
</dbReference>
<dbReference type="PANTHER" id="PTHR11829:SF411">
    <property type="entry name" value="FORKHEAD BOX PROTEIN L2"/>
    <property type="match status" value="1"/>
</dbReference>